<dbReference type="SMART" id="SM00851">
    <property type="entry name" value="MGS"/>
    <property type="match status" value="1"/>
</dbReference>
<reference evidence="2" key="1">
    <citation type="submission" date="2019-08" db="EMBL/GenBank/DDBJ databases">
        <authorList>
            <person name="Kucharzyk K."/>
            <person name="Murdoch R.W."/>
            <person name="Higgins S."/>
            <person name="Loffler F."/>
        </authorList>
    </citation>
    <scope>NUCLEOTIDE SEQUENCE</scope>
</reference>
<protein>
    <submittedName>
        <fullName evidence="2">Methylglyoxal synthase</fullName>
        <ecNumber evidence="2">4.2.3.3</ecNumber>
    </submittedName>
</protein>
<dbReference type="HAMAP" id="MF_00549">
    <property type="entry name" value="Methylglyoxal_synth"/>
    <property type="match status" value="1"/>
</dbReference>
<dbReference type="PANTHER" id="PTHR30492">
    <property type="entry name" value="METHYLGLYOXAL SYNTHASE"/>
    <property type="match status" value="1"/>
</dbReference>
<evidence type="ECO:0000259" key="1">
    <source>
        <dbReference type="PROSITE" id="PS51855"/>
    </source>
</evidence>
<evidence type="ECO:0000313" key="2">
    <source>
        <dbReference type="EMBL" id="MPL58524.1"/>
    </source>
</evidence>
<dbReference type="NCBIfam" id="NF003559">
    <property type="entry name" value="PRK05234.1"/>
    <property type="match status" value="1"/>
</dbReference>
<dbReference type="CDD" id="cd01422">
    <property type="entry name" value="MGS"/>
    <property type="match status" value="1"/>
</dbReference>
<dbReference type="PROSITE" id="PS01335">
    <property type="entry name" value="METHYLGLYOXAL_SYNTH"/>
    <property type="match status" value="1"/>
</dbReference>
<dbReference type="Gene3D" id="3.40.50.1380">
    <property type="entry name" value="Methylglyoxal synthase-like domain"/>
    <property type="match status" value="1"/>
</dbReference>
<dbReference type="EMBL" id="VSSQ01000007">
    <property type="protein sequence ID" value="MPL58524.1"/>
    <property type="molecule type" value="Genomic_DNA"/>
</dbReference>
<dbReference type="NCBIfam" id="TIGR00160">
    <property type="entry name" value="MGSA"/>
    <property type="match status" value="1"/>
</dbReference>
<dbReference type="InterPro" id="IPR036914">
    <property type="entry name" value="MGS-like_dom_sf"/>
</dbReference>
<dbReference type="InterPro" id="IPR018148">
    <property type="entry name" value="Methylglyoxal_synth_AS"/>
</dbReference>
<dbReference type="PIRSF" id="PIRSF006614">
    <property type="entry name" value="Methylglyox_syn"/>
    <property type="match status" value="1"/>
</dbReference>
<dbReference type="PROSITE" id="PS51855">
    <property type="entry name" value="MGS"/>
    <property type="match status" value="1"/>
</dbReference>
<dbReference type="Pfam" id="PF02142">
    <property type="entry name" value="MGS"/>
    <property type="match status" value="1"/>
</dbReference>
<accession>A0A644SV77</accession>
<dbReference type="PANTHER" id="PTHR30492:SF0">
    <property type="entry name" value="METHYLGLYOXAL SYNTHASE"/>
    <property type="match status" value="1"/>
</dbReference>
<dbReference type="EC" id="4.2.3.3" evidence="2"/>
<comment type="caution">
    <text evidence="2">The sequence shown here is derived from an EMBL/GenBank/DDBJ whole genome shotgun (WGS) entry which is preliminary data.</text>
</comment>
<dbReference type="GO" id="GO:0019242">
    <property type="term" value="P:methylglyoxal biosynthetic process"/>
    <property type="evidence" value="ECO:0007669"/>
    <property type="project" value="InterPro"/>
</dbReference>
<keyword evidence="2" id="KW-0456">Lyase</keyword>
<feature type="domain" description="MGS-like" evidence="1">
    <location>
        <begin position="1"/>
        <end position="123"/>
    </location>
</feature>
<name>A0A644SV77_9ZZZZ</name>
<dbReference type="AlphaFoldDB" id="A0A644SV77"/>
<proteinExistence type="inferred from homology"/>
<dbReference type="GO" id="GO:0008929">
    <property type="term" value="F:methylglyoxal synthase activity"/>
    <property type="evidence" value="ECO:0007669"/>
    <property type="project" value="UniProtKB-EC"/>
</dbReference>
<dbReference type="InterPro" id="IPR004363">
    <property type="entry name" value="Methylgl_synth"/>
</dbReference>
<gene>
    <name evidence="2" type="primary">mgsA_2</name>
    <name evidence="2" type="ORF">SDC9_04058</name>
</gene>
<sequence length="123" mass="13275">MKTIALIAHDHKKQEMLTFVQNHLDCLLQYKLIATATTGRIINETTPLTVTAFLSGPLGGDLQIGARIAALEVDAVIFLRDPLTAQPHEPDITALLRVCDVHNIPVATNESGAHLLLSAMSAE</sequence>
<organism evidence="2">
    <name type="scientific">bioreactor metagenome</name>
    <dbReference type="NCBI Taxonomy" id="1076179"/>
    <lineage>
        <taxon>unclassified sequences</taxon>
        <taxon>metagenomes</taxon>
        <taxon>ecological metagenomes</taxon>
    </lineage>
</organism>
<dbReference type="GO" id="GO:0005829">
    <property type="term" value="C:cytosol"/>
    <property type="evidence" value="ECO:0007669"/>
    <property type="project" value="TreeGrafter"/>
</dbReference>
<dbReference type="SUPFAM" id="SSF52335">
    <property type="entry name" value="Methylglyoxal synthase-like"/>
    <property type="match status" value="1"/>
</dbReference>
<dbReference type="InterPro" id="IPR011607">
    <property type="entry name" value="MGS-like_dom"/>
</dbReference>